<dbReference type="InterPro" id="IPR052554">
    <property type="entry name" value="2-oxoglutarate_synth_KorC"/>
</dbReference>
<comment type="caution">
    <text evidence="3">The sequence shown here is derived from an EMBL/GenBank/DDBJ whole genome shotgun (WGS) entry which is preliminary data.</text>
</comment>
<dbReference type="AlphaFoldDB" id="A0A0S7WL42"/>
<dbReference type="Pfam" id="PF01558">
    <property type="entry name" value="POR"/>
    <property type="match status" value="1"/>
</dbReference>
<dbReference type="Proteomes" id="UP000051124">
    <property type="component" value="Unassembled WGS sequence"/>
</dbReference>
<dbReference type="PANTHER" id="PTHR42730">
    <property type="entry name" value="2-OXOGLUTARATE SYNTHASE SUBUNIT KORC"/>
    <property type="match status" value="1"/>
</dbReference>
<name>A0A0S7WL42_UNCT6</name>
<evidence type="ECO:0000313" key="3">
    <source>
        <dbReference type="EMBL" id="KPJ50896.1"/>
    </source>
</evidence>
<dbReference type="PATRIC" id="fig|1703771.3.peg.113"/>
<protein>
    <submittedName>
        <fullName evidence="3">2-oxoglutarate ferredoxin oxidoreductase subunit gamma</fullName>
        <ecNumber evidence="3">1.2.7.3</ecNumber>
    </submittedName>
</protein>
<dbReference type="InterPro" id="IPR019752">
    <property type="entry name" value="Pyrv/ketoisovalerate_OxRed_cat"/>
</dbReference>
<dbReference type="EC" id="1.2.7.3" evidence="3"/>
<reference evidence="3 4" key="1">
    <citation type="journal article" date="2015" name="Microbiome">
        <title>Genomic resolution of linkages in carbon, nitrogen, and sulfur cycling among widespread estuary sediment bacteria.</title>
        <authorList>
            <person name="Baker B.J."/>
            <person name="Lazar C.S."/>
            <person name="Teske A.P."/>
            <person name="Dick G.J."/>
        </authorList>
    </citation>
    <scope>NUCLEOTIDE SEQUENCE [LARGE SCALE GENOMIC DNA]</scope>
    <source>
        <strain evidence="3">DG_26</strain>
    </source>
</reference>
<dbReference type="GO" id="GO:0047553">
    <property type="term" value="F:2-oxoglutarate synthase activity"/>
    <property type="evidence" value="ECO:0007669"/>
    <property type="project" value="UniProtKB-EC"/>
</dbReference>
<dbReference type="SUPFAM" id="SSF53323">
    <property type="entry name" value="Pyruvate-ferredoxin oxidoreductase, PFOR, domain III"/>
    <property type="match status" value="1"/>
</dbReference>
<dbReference type="InterPro" id="IPR002869">
    <property type="entry name" value="Pyrv_flavodox_OxRed_cen"/>
</dbReference>
<organism evidence="3 4">
    <name type="scientific">candidate division TA06 bacterium DG_26</name>
    <dbReference type="NCBI Taxonomy" id="1703771"/>
    <lineage>
        <taxon>Bacteria</taxon>
        <taxon>Bacteria division TA06</taxon>
    </lineage>
</organism>
<evidence type="ECO:0000256" key="1">
    <source>
        <dbReference type="ARBA" id="ARBA00023002"/>
    </source>
</evidence>
<evidence type="ECO:0000313" key="4">
    <source>
        <dbReference type="Proteomes" id="UP000051124"/>
    </source>
</evidence>
<proteinExistence type="predicted"/>
<gene>
    <name evidence="3" type="ORF">AMJ40_01490</name>
</gene>
<dbReference type="Gene3D" id="3.40.920.10">
    <property type="entry name" value="Pyruvate-ferredoxin oxidoreductase, PFOR, domain III"/>
    <property type="match status" value="1"/>
</dbReference>
<dbReference type="EMBL" id="LIZT01000010">
    <property type="protein sequence ID" value="KPJ50896.1"/>
    <property type="molecule type" value="Genomic_DNA"/>
</dbReference>
<dbReference type="PANTHER" id="PTHR42730:SF1">
    <property type="entry name" value="2-OXOGLUTARATE SYNTHASE SUBUNIT KORC"/>
    <property type="match status" value="1"/>
</dbReference>
<evidence type="ECO:0000259" key="2">
    <source>
        <dbReference type="Pfam" id="PF01558"/>
    </source>
</evidence>
<keyword evidence="1 3" id="KW-0560">Oxidoreductase</keyword>
<accession>A0A0S7WL42</accession>
<feature type="domain" description="Pyruvate/ketoisovalerate oxidoreductase catalytic" evidence="2">
    <location>
        <begin position="13"/>
        <end position="175"/>
    </location>
</feature>
<sequence>MSFRYEVRLSGAGGQGLILAGKVVAEAAAIYDKKNATQSQSYGPEARGGASRSEVIISDDVIDYPKAEHLDFLLALTQEACDKYCGDLKDDGILLVDSQFVQKVPEKKARVFKVPITEIAKNELGRALVANLLALGIFTALSGAVSAEAVEAAILSRVPKGTEELNLNAFRRGLELGRQLSPHG</sequence>